<accession>A0A5M3VQA5</accession>
<reference evidence="2 3" key="1">
    <citation type="submission" date="2019-10" db="EMBL/GenBank/DDBJ databases">
        <title>Whole genome shotgun sequence of Acrocarpospora corrugata NBRC 13972.</title>
        <authorList>
            <person name="Ichikawa N."/>
            <person name="Kimura A."/>
            <person name="Kitahashi Y."/>
            <person name="Komaki H."/>
            <person name="Oguchi A."/>
        </authorList>
    </citation>
    <scope>NUCLEOTIDE SEQUENCE [LARGE SCALE GENOMIC DNA]</scope>
    <source>
        <strain evidence="2 3">NBRC 13972</strain>
    </source>
</reference>
<dbReference type="RefSeq" id="WP_218034069.1">
    <property type="nucleotide sequence ID" value="NZ_BAAABN010000006.1"/>
</dbReference>
<organism evidence="2 3">
    <name type="scientific">Acrocarpospora corrugata</name>
    <dbReference type="NCBI Taxonomy" id="35763"/>
    <lineage>
        <taxon>Bacteria</taxon>
        <taxon>Bacillati</taxon>
        <taxon>Actinomycetota</taxon>
        <taxon>Actinomycetes</taxon>
        <taxon>Streptosporangiales</taxon>
        <taxon>Streptosporangiaceae</taxon>
        <taxon>Acrocarpospora</taxon>
    </lineage>
</organism>
<dbReference type="EMBL" id="BLAD01000035">
    <property type="protein sequence ID" value="GER98209.1"/>
    <property type="molecule type" value="Genomic_DNA"/>
</dbReference>
<dbReference type="Gene3D" id="3.20.20.150">
    <property type="entry name" value="Divalent-metal-dependent TIM barrel enzymes"/>
    <property type="match status" value="1"/>
</dbReference>
<dbReference type="SUPFAM" id="SSF51658">
    <property type="entry name" value="Xylose isomerase-like"/>
    <property type="match status" value="1"/>
</dbReference>
<dbReference type="PANTHER" id="PTHR12110:SF41">
    <property type="entry name" value="INOSOSE DEHYDRATASE"/>
    <property type="match status" value="1"/>
</dbReference>
<dbReference type="PANTHER" id="PTHR12110">
    <property type="entry name" value="HYDROXYPYRUVATE ISOMERASE"/>
    <property type="match status" value="1"/>
</dbReference>
<dbReference type="Pfam" id="PF01261">
    <property type="entry name" value="AP_endonuc_2"/>
    <property type="match status" value="1"/>
</dbReference>
<dbReference type="InterPro" id="IPR036237">
    <property type="entry name" value="Xyl_isomerase-like_sf"/>
</dbReference>
<feature type="domain" description="Xylose isomerase-like TIM barrel" evidence="1">
    <location>
        <begin position="102"/>
        <end position="246"/>
    </location>
</feature>
<name>A0A5M3VQA5_9ACTN</name>
<gene>
    <name evidence="2" type="ORF">Acor_02710</name>
</gene>
<sequence>MKIAAAPISWGVCEVPGWGYQLDPDRVITEMRTLGLTATELGPDGFLSPDILKNHDMQAIGGFVPVVLHRPGHDPLPELKELVGNFAEETVVVLAAVTGEDGYDAKPALDADGWRTLLGNLDRITAELPRAVTLHPHVGTMIETAAEVRRVLGGSHIKLCLDTGHLLIGGTNPLDLARDEPHRIAHAHLKDVDTSLATQVQAGTLSYTEAVKNGIYRPLGQGDVDIAGIITSLTAAAYNGWYVMEQDVILTTDPPPGTGPITNVQTSLTYLRGLS</sequence>
<dbReference type="AlphaFoldDB" id="A0A5M3VQA5"/>
<dbReference type="InterPro" id="IPR013022">
    <property type="entry name" value="Xyl_isomerase-like_TIM-brl"/>
</dbReference>
<comment type="caution">
    <text evidence="2">The sequence shown here is derived from an EMBL/GenBank/DDBJ whole genome shotgun (WGS) entry which is preliminary data.</text>
</comment>
<dbReference type="InterPro" id="IPR050312">
    <property type="entry name" value="IolE/XylAMocC-like"/>
</dbReference>
<evidence type="ECO:0000259" key="1">
    <source>
        <dbReference type="Pfam" id="PF01261"/>
    </source>
</evidence>
<dbReference type="Proteomes" id="UP000334990">
    <property type="component" value="Unassembled WGS sequence"/>
</dbReference>
<keyword evidence="3" id="KW-1185">Reference proteome</keyword>
<proteinExistence type="predicted"/>
<evidence type="ECO:0000313" key="2">
    <source>
        <dbReference type="EMBL" id="GER98209.1"/>
    </source>
</evidence>
<protein>
    <submittedName>
        <fullName evidence="2">Inosose dehydratase</fullName>
    </submittedName>
</protein>
<evidence type="ECO:0000313" key="3">
    <source>
        <dbReference type="Proteomes" id="UP000334990"/>
    </source>
</evidence>